<dbReference type="EMBL" id="JALLPJ020000146">
    <property type="protein sequence ID" value="KAL3800983.1"/>
    <property type="molecule type" value="Genomic_DNA"/>
</dbReference>
<evidence type="ECO:0000313" key="2">
    <source>
        <dbReference type="EMBL" id="KAL3800983.1"/>
    </source>
</evidence>
<dbReference type="InterPro" id="IPR009465">
    <property type="entry name" value="Spondin_N"/>
</dbReference>
<dbReference type="AlphaFoldDB" id="A0ABD3QLP3"/>
<dbReference type="Proteomes" id="UP001530400">
    <property type="component" value="Unassembled WGS sequence"/>
</dbReference>
<gene>
    <name evidence="2" type="ORF">ACHAWO_007092</name>
</gene>
<name>A0ABD3QLP3_9STRA</name>
<dbReference type="PROSITE" id="PS51020">
    <property type="entry name" value="SPONDIN"/>
    <property type="match status" value="1"/>
</dbReference>
<sequence length="141" mass="15690">MIKRGRWYDKLSVYIYAWDAGTEQGDDFAFNNAPSSPLEDIKPFTADGSSPLFVSLDENQNKRVLPVGILTFTRTAADSDCVVTSEESKPQTFRIRMRSENVEVTCAWIGNCITRCNRNTLNNGGSIGPKVSEFRPITCGN</sequence>
<protein>
    <recommendedName>
        <fullName evidence="1">Spondin domain-containing protein</fullName>
    </recommendedName>
</protein>
<keyword evidence="3" id="KW-1185">Reference proteome</keyword>
<evidence type="ECO:0000259" key="1">
    <source>
        <dbReference type="PROSITE" id="PS51020"/>
    </source>
</evidence>
<comment type="caution">
    <text evidence="2">The sequence shown here is derived from an EMBL/GenBank/DDBJ whole genome shotgun (WGS) entry which is preliminary data.</text>
</comment>
<feature type="domain" description="Spondin" evidence="1">
    <location>
        <begin position="1"/>
        <end position="54"/>
    </location>
</feature>
<dbReference type="Pfam" id="PF06468">
    <property type="entry name" value="Spond_N"/>
    <property type="match status" value="1"/>
</dbReference>
<evidence type="ECO:0000313" key="3">
    <source>
        <dbReference type="Proteomes" id="UP001530400"/>
    </source>
</evidence>
<organism evidence="2 3">
    <name type="scientific">Cyclotella atomus</name>
    <dbReference type="NCBI Taxonomy" id="382360"/>
    <lineage>
        <taxon>Eukaryota</taxon>
        <taxon>Sar</taxon>
        <taxon>Stramenopiles</taxon>
        <taxon>Ochrophyta</taxon>
        <taxon>Bacillariophyta</taxon>
        <taxon>Coscinodiscophyceae</taxon>
        <taxon>Thalassiosirophycidae</taxon>
        <taxon>Stephanodiscales</taxon>
        <taxon>Stephanodiscaceae</taxon>
        <taxon>Cyclotella</taxon>
    </lineage>
</organism>
<accession>A0ABD3QLP3</accession>
<reference evidence="2 3" key="1">
    <citation type="submission" date="2024-10" db="EMBL/GenBank/DDBJ databases">
        <title>Updated reference genomes for cyclostephanoid diatoms.</title>
        <authorList>
            <person name="Roberts W.R."/>
            <person name="Alverson A.J."/>
        </authorList>
    </citation>
    <scope>NUCLEOTIDE SEQUENCE [LARGE SCALE GENOMIC DNA]</scope>
    <source>
        <strain evidence="2 3">AJA010-31</strain>
    </source>
</reference>
<proteinExistence type="predicted"/>